<reference evidence="4 5" key="1">
    <citation type="submission" date="2020-03" db="EMBL/GenBank/DDBJ databases">
        <title>WGS of the type strain of Planosporangium spp.</title>
        <authorList>
            <person name="Thawai C."/>
        </authorList>
    </citation>
    <scope>NUCLEOTIDE SEQUENCE [LARGE SCALE GENOMIC DNA]</scope>
    <source>
        <strain evidence="4 5">TBRC 5610</strain>
    </source>
</reference>
<dbReference type="InterPro" id="IPR011611">
    <property type="entry name" value="PfkB_dom"/>
</dbReference>
<dbReference type="PANTHER" id="PTHR10584:SF166">
    <property type="entry name" value="RIBOKINASE"/>
    <property type="match status" value="1"/>
</dbReference>
<sequence length="280" mass="28905">MTPSVHLLTVGDNVVDCYPDLGVMFPGGNAVNVAVNAVRCGARVGYVGALGTDRAGRLLYRALGTEGVDLDLVRVVDGPNAYAVVHIVDGNRVFGSGELGVSRFRVREADLATAAVADVVHTGECSMTEEDLPLLARASRLLSFDFSERPWDYIAELALHVDIAIMSRPEGEQAEAVELARRVRALGPARAVVTRGAQGAVLLGPDGLAVAPAGTGPVVDTLGAGDALIARLLVGLAGGEPDHAALRAATTYATATCAQHGAFGYETALDADGEPSPVRA</sequence>
<feature type="domain" description="Carbohydrate kinase PfkB" evidence="3">
    <location>
        <begin position="23"/>
        <end position="262"/>
    </location>
</feature>
<evidence type="ECO:0000313" key="5">
    <source>
        <dbReference type="Proteomes" id="UP000722989"/>
    </source>
</evidence>
<dbReference type="Gene3D" id="3.40.1190.20">
    <property type="match status" value="1"/>
</dbReference>
<name>A0ABX0XXZ7_9ACTN</name>
<accession>A0ABX0XXZ7</accession>
<evidence type="ECO:0000259" key="3">
    <source>
        <dbReference type="Pfam" id="PF00294"/>
    </source>
</evidence>
<evidence type="ECO:0000256" key="2">
    <source>
        <dbReference type="ARBA" id="ARBA00022777"/>
    </source>
</evidence>
<dbReference type="EMBL" id="JAATVY010000007">
    <property type="protein sequence ID" value="NJC70721.1"/>
    <property type="molecule type" value="Genomic_DNA"/>
</dbReference>
<organism evidence="4 5">
    <name type="scientific">Planosporangium thailandense</name>
    <dbReference type="NCBI Taxonomy" id="765197"/>
    <lineage>
        <taxon>Bacteria</taxon>
        <taxon>Bacillati</taxon>
        <taxon>Actinomycetota</taxon>
        <taxon>Actinomycetes</taxon>
        <taxon>Micromonosporales</taxon>
        <taxon>Micromonosporaceae</taxon>
        <taxon>Planosporangium</taxon>
    </lineage>
</organism>
<keyword evidence="1" id="KW-0808">Transferase</keyword>
<proteinExistence type="predicted"/>
<keyword evidence="2" id="KW-0418">Kinase</keyword>
<protein>
    <recommendedName>
        <fullName evidence="3">Carbohydrate kinase PfkB domain-containing protein</fullName>
    </recommendedName>
</protein>
<dbReference type="InterPro" id="IPR029056">
    <property type="entry name" value="Ribokinase-like"/>
</dbReference>
<comment type="caution">
    <text evidence="4">The sequence shown here is derived from an EMBL/GenBank/DDBJ whole genome shotgun (WGS) entry which is preliminary data.</text>
</comment>
<dbReference type="Proteomes" id="UP000722989">
    <property type="component" value="Unassembled WGS sequence"/>
</dbReference>
<dbReference type="Pfam" id="PF00294">
    <property type="entry name" value="PfkB"/>
    <property type="match status" value="1"/>
</dbReference>
<dbReference type="PANTHER" id="PTHR10584">
    <property type="entry name" value="SUGAR KINASE"/>
    <property type="match status" value="1"/>
</dbReference>
<evidence type="ECO:0000256" key="1">
    <source>
        <dbReference type="ARBA" id="ARBA00022679"/>
    </source>
</evidence>
<dbReference type="RefSeq" id="WP_167925609.1">
    <property type="nucleotide sequence ID" value="NZ_JAATVY010000007.1"/>
</dbReference>
<dbReference type="SUPFAM" id="SSF53613">
    <property type="entry name" value="Ribokinase-like"/>
    <property type="match status" value="1"/>
</dbReference>
<keyword evidence="5" id="KW-1185">Reference proteome</keyword>
<gene>
    <name evidence="4" type="ORF">HC031_13495</name>
</gene>
<evidence type="ECO:0000313" key="4">
    <source>
        <dbReference type="EMBL" id="NJC70721.1"/>
    </source>
</evidence>